<feature type="region of interest" description="Disordered" evidence="3">
    <location>
        <begin position="1896"/>
        <end position="1922"/>
    </location>
</feature>
<feature type="compositionally biased region" description="Basic and acidic residues" evidence="3">
    <location>
        <begin position="899"/>
        <end position="911"/>
    </location>
</feature>
<feature type="compositionally biased region" description="Low complexity" evidence="3">
    <location>
        <begin position="1787"/>
        <end position="1802"/>
    </location>
</feature>
<dbReference type="Pfam" id="PF02928">
    <property type="entry name" value="zf-C5HC2"/>
    <property type="match status" value="1"/>
</dbReference>
<dbReference type="EMBL" id="AP028919">
    <property type="protein sequence ID" value="BET00443.1"/>
    <property type="molecule type" value="Genomic_DNA"/>
</dbReference>
<feature type="region of interest" description="Disordered" evidence="3">
    <location>
        <begin position="2683"/>
        <end position="2714"/>
    </location>
</feature>
<feature type="compositionally biased region" description="Basic and acidic residues" evidence="3">
    <location>
        <begin position="1541"/>
        <end position="1558"/>
    </location>
</feature>
<feature type="compositionally biased region" description="Acidic residues" evidence="3">
    <location>
        <begin position="509"/>
        <end position="525"/>
    </location>
</feature>
<evidence type="ECO:0000259" key="6">
    <source>
        <dbReference type="PROSITE" id="PS51184"/>
    </source>
</evidence>
<dbReference type="SMART" id="SM01014">
    <property type="entry name" value="ARID"/>
    <property type="match status" value="1"/>
</dbReference>
<feature type="compositionally biased region" description="Basic and acidic residues" evidence="3">
    <location>
        <begin position="609"/>
        <end position="624"/>
    </location>
</feature>
<feature type="region of interest" description="Disordered" evidence="3">
    <location>
        <begin position="243"/>
        <end position="267"/>
    </location>
</feature>
<feature type="compositionally biased region" description="Acidic residues" evidence="3">
    <location>
        <begin position="1051"/>
        <end position="1063"/>
    </location>
</feature>
<evidence type="ECO:0000256" key="3">
    <source>
        <dbReference type="SAM" id="MobiDB-lite"/>
    </source>
</evidence>
<sequence length="3104" mass="339395">MVLRRGHARHKNVPDPLEATPKRVTTIHAQRKFAQGMIRPAMSPIKEKEKRQSGGSAGPSFPSGGNTSPAPSSAPSTSTAKRPRTVDFINYLAFRPFLGTTLLPQPLKNFTVTTRPQKAEANLGSSSSPSKQLSSPTRQEQDENKAKKAKQAKRAVMLSKSKVLDQRQRKTRLNAIVQKGASKVLKPRNRNAPIAQQHLKKVVAASKMSPKIQKLKGRPAGSLAKSSHPSILKRLGASKERAGLRSAGQLPPGSDAGIKTDRKPRSDAKMAVKKHQSASILRNKSNLRMPLRLKTKQNAKRAAAAAILPKLKRDRLLARGNLRAKNTPPNKILNPAVRPSRKTKTAASLYMEMITKDLRSPDEDDESPEKSTESDGGSSTPQNTRQRRSLGTSEIDSTPPSSKSSLKKSTRASKGSAASPSPSTSGAARRKAIAALPSGKKVKVKKEDEANDSQGDEASSRTSRKSSPPLKKPGRKPLKSESPEATKPGAAKSAMPKKGAGTKKSSPADEVEEDEASSQSEDEEDSGSRSNVKRSKAPQKSVSSLAKKASLKSAKEMKSVGKNVEKDVSPKRSTRSAGTAGDSLPDAQPKTNEKKATPGATSRKPSKLASKDSESGNHPSDKLAKSASIKPAVDKKAAARDSDDSESEDEETAGPSSRSQSVKSSKGAKPAESVEELTKKSTTRVGKRNANKAAQLQSERRSTRRRANSSDESDSDTDKLPEKRVTRKSNQFVKTKDTADNSEDSDGELSPKPKRTRRPIKAEKDDHDSSDSEKDSKSRKPLKPNLPNTRKASSKTQITDESEDEEMKSEDTPKTRRNEKKQEENKSAKSKTKKAMRDESADESEDEVPAKRLKANIVKKSESASNSSDSKQKVAGKKASIGPSKSKEEPLKKAVPPKALEKAEAEAEISSKRTTRVSTPTILPVEVSNPDAKETASKKPTGATKKAGKDQIVPPKESVDDSEGPEKGKMVKLTKDGKVPAKRGRKPKSLVNQIEAAKTSVETRPTRTRRSAAAVKKESYSELSDVESEESDVALPRTRGRRSNVRYTEKDSEDEESEEEMQEETEKRPRRSTRAVFCSTLGLDIESDFDDLDDFTTIPIQKPKPVPTEAKAAENEGKPNKTVNKPTGTKITDGAVKKSDSNSMKGVADKRMKLDDGNASDSSMKRTKGLKTNRKDFSADQPDIVKILEKKIASPSVDTKPNSSAVSVPKESCKDPIESPKICVALNGDNIESTKKPDSLPTTDSVLSREPEVKREPPRVSRRSSRDLADKAVELDLVLRVEDDADDQSPPAKLASSRLGLVGKSVDQIDRATDQSKTVGENFDLTVPNKEHYEDGLATLADVAFSELQSRKNIMERKLSSDSATSFSSEDVLLPVRRDKIVPKAKADLPTVREKTESDEEISDVGNEDTDDGSSYDEFRKASKQFRRKRLPRRSRKDASRPQSRRPVRSVRLAADSYVDGDLSSSDRSSTPDLVQVKPTPKKVKKPDDKTPAKHSTAPRLQSGSVTASNSQPPPSAVSPQASLVAELKKAKDVPQLPAKIARDQPKPTPSPRDDIPKTAEPPRPLALHKSTPQQPQVKISPPHQAPQAELIPTKSHVSLTSPKDGASVDVRNNNSMTLFSGVSGVRVMKPAMSDNRALLGKPGPAKTDAPRPYQAAHPKLANETPGKASQSIQPPFPAHQNLQPKDPYRAFPDAAANLSALDLKSKPNIGDTWKNAFINAKLPKPGQLSPAHHSSGGTPFIRKQFPNSSKSAKPEDSRPNPYPPTAKLPGVQTFKTSAFPQFSKIGGQSPGRMPGSMSPSRQSPSGPTAEPKGNVYLSPARVKGSPAKAEDKVEIKKVDLSPQKSLTLLQYEKRSQELISSLKDPQPVLLDGSKTYVQAYPTKLKEYSMEKARSQVKAAPLPVPSPSTEETSKTEGGKHLNLPFAVEQAFRKRSPITVKKPAKPAVEKKAGPSVTIPETPAAVNMETSNAPRNQHASPTVSTSVTRVTTNLDILSKKKVNMTDEEIKKWLEDDSPKVHSKDCGLFENNQCKCSYRTSSESMQNTSILVTEVIKKEEPKVDHGVVEPPVQLRELDSGSKFTAETISTCKVEDYKEKMFSKTPTAPTPEVKKELVPPANVPKPKRPSASPADKAKRKSSMTEDEMCEFDFRFERTSNSPRESGSDMSSPTPRDDVSSSNDEKLDGAGHSASERKSIFMQRRPAASGLPATPKRSHLSKSPCAFSAENESSVYAFDDAPPPTVSNPFRRRGSRNRSSEEDGPIASSSIAVQVNIESPAASAPTTENSEQVLETSTQTDQNEGQLFYFPLGGDKNPQEVIQGVQVNLQNLQSTEGPEQSVIMKAKLVTKPSAAVSPPSLPSTVRPLSDAGRTTQRPEQKVRPLGSNLEHSPAKPPVVSVQPTVRDPQPSSSVTFNSQGTTTTIDRPALATRSTQAAGSPPSPAPAPSAPAQSTSAQESPPPAEAPAAVVEPAPAKPPAKSSSTGARRSSPNEFPNPGTTPRMVDAPTFYPTEKEFQDPLEYFDQIMRQAQSFGICRIVPPASFKPECKVSDDMRFTAYNQYVHKMLYRWGPNVREMTAIKKYLATQSIALKQPPWIGGMEIDLPRLYQTVQSWGGLKEVIEKKRWAKVADTMKIPKAAQDRVTKLDDIYCKFLLPYDTLSHSERSKLLEEVDAEWTERERRIALEAERESRGEKEEKEENSESEEESDDGRDECITKGRTMPLSGFYRIARNTMAMWFKEPSPSAKEVENEYWKQVTSRKQHVCVNSGSIDSGSFGYGFPTSKSSSTARHPWNLKVLTNNSGSILRSLGPLMGVTVPTLHVGMLFSACCWYRDPHGLPWIEYAHTGANKIWYAVPDLWNEELHGAMRTILPRYCQDKPIWLASDTAMVPPDLLVQQGVSLCRAVQEPGQFILVFPKAFTSTICTGYIVSESVYFAQSPWLDSASQIFKDIKESCEQPAFSLERLIFSIATDQRSSAEVLTQILPMIIELKDTELRLRQELADLGVTETERLAISKGRKKSQEDQQEYECEICRGNLYLSLVANSVEEANFCLDHSVETLSKDRSHVKNCKLMFSYDEEEMDEVIEKVKQRIEAKSCKKQKATTSSKS</sequence>
<feature type="compositionally biased region" description="Basic and acidic residues" evidence="3">
    <location>
        <begin position="1379"/>
        <end position="1396"/>
    </location>
</feature>
<evidence type="ECO:0000256" key="2">
    <source>
        <dbReference type="ARBA" id="ARBA00023242"/>
    </source>
</evidence>
<dbReference type="InterPro" id="IPR003349">
    <property type="entry name" value="JmjN"/>
</dbReference>
<feature type="compositionally biased region" description="Low complexity" evidence="3">
    <location>
        <begin position="58"/>
        <end position="80"/>
    </location>
</feature>
<feature type="compositionally biased region" description="Acidic residues" evidence="3">
    <location>
        <begin position="1397"/>
        <end position="1415"/>
    </location>
</feature>
<feature type="compositionally biased region" description="Polar residues" evidence="3">
    <location>
        <begin position="1463"/>
        <end position="1473"/>
    </location>
</feature>
<keyword evidence="2" id="KW-0539">Nucleus</keyword>
<dbReference type="Pfam" id="PF02373">
    <property type="entry name" value="JmjC"/>
    <property type="match status" value="1"/>
</dbReference>
<dbReference type="SUPFAM" id="SSF51197">
    <property type="entry name" value="Clavaminate synthase-like"/>
    <property type="match status" value="1"/>
</dbReference>
<feature type="compositionally biased region" description="Low complexity" evidence="3">
    <location>
        <begin position="540"/>
        <end position="552"/>
    </location>
</feature>
<dbReference type="Gene3D" id="1.10.150.60">
    <property type="entry name" value="ARID DNA-binding domain"/>
    <property type="match status" value="1"/>
</dbReference>
<feature type="compositionally biased region" description="Basic and acidic residues" evidence="3">
    <location>
        <begin position="760"/>
        <end position="778"/>
    </location>
</feature>
<feature type="compositionally biased region" description="Basic and acidic residues" evidence="3">
    <location>
        <begin position="1247"/>
        <end position="1267"/>
    </location>
</feature>
<feature type="compositionally biased region" description="Polar residues" evidence="3">
    <location>
        <begin position="1196"/>
        <end position="1206"/>
    </location>
</feature>
<accession>A0ABN7B9Y0</accession>
<feature type="region of interest" description="Disordered" evidence="3">
    <location>
        <begin position="1193"/>
        <end position="1216"/>
    </location>
</feature>
<feature type="region of interest" description="Disordered" evidence="3">
    <location>
        <begin position="2094"/>
        <end position="2309"/>
    </location>
</feature>
<feature type="compositionally biased region" description="Low complexity" evidence="3">
    <location>
        <begin position="656"/>
        <end position="665"/>
    </location>
</feature>
<feature type="domain" description="JmjN" evidence="5">
    <location>
        <begin position="2502"/>
        <end position="2543"/>
    </location>
</feature>
<feature type="region of interest" description="Disordered" evidence="3">
    <location>
        <begin position="1636"/>
        <end position="1691"/>
    </location>
</feature>
<feature type="compositionally biased region" description="Polar residues" evidence="3">
    <location>
        <begin position="1121"/>
        <end position="1130"/>
    </location>
</feature>
<feature type="compositionally biased region" description="Basic and acidic residues" evidence="3">
    <location>
        <begin position="2170"/>
        <end position="2194"/>
    </location>
</feature>
<feature type="region of interest" description="Disordered" evidence="3">
    <location>
        <begin position="204"/>
        <end position="230"/>
    </location>
</feature>
<feature type="compositionally biased region" description="Acidic residues" evidence="3">
    <location>
        <begin position="2695"/>
        <end position="2708"/>
    </location>
</feature>
<feature type="compositionally biased region" description="Acidic residues" evidence="3">
    <location>
        <begin position="643"/>
        <end position="652"/>
    </location>
</feature>
<organism evidence="7 8">
    <name type="scientific">Nesidiocoris tenuis</name>
    <dbReference type="NCBI Taxonomy" id="355587"/>
    <lineage>
        <taxon>Eukaryota</taxon>
        <taxon>Metazoa</taxon>
        <taxon>Ecdysozoa</taxon>
        <taxon>Arthropoda</taxon>
        <taxon>Hexapoda</taxon>
        <taxon>Insecta</taxon>
        <taxon>Pterygota</taxon>
        <taxon>Neoptera</taxon>
        <taxon>Paraneoptera</taxon>
        <taxon>Hemiptera</taxon>
        <taxon>Heteroptera</taxon>
        <taxon>Panheteroptera</taxon>
        <taxon>Cimicomorpha</taxon>
        <taxon>Miridae</taxon>
        <taxon>Dicyphina</taxon>
        <taxon>Nesidiocoris</taxon>
    </lineage>
</organism>
<feature type="region of interest" description="Disordered" evidence="3">
    <location>
        <begin position="1723"/>
        <end position="1833"/>
    </location>
</feature>
<dbReference type="Pfam" id="PF01388">
    <property type="entry name" value="ARID"/>
    <property type="match status" value="1"/>
</dbReference>
<feature type="compositionally biased region" description="Polar residues" evidence="3">
    <location>
        <begin position="374"/>
        <end position="396"/>
    </location>
</feature>
<dbReference type="Pfam" id="PF02375">
    <property type="entry name" value="JmjN"/>
    <property type="match status" value="1"/>
</dbReference>
<gene>
    <name evidence="7" type="ORF">NTJ_13259</name>
</gene>
<feature type="compositionally biased region" description="Low complexity" evidence="3">
    <location>
        <begin position="2445"/>
        <end position="2454"/>
    </location>
</feature>
<feature type="compositionally biased region" description="Basic and acidic residues" evidence="3">
    <location>
        <begin position="553"/>
        <end position="570"/>
    </location>
</feature>
<feature type="compositionally biased region" description="Polar residues" evidence="3">
    <location>
        <begin position="2404"/>
        <end position="2420"/>
    </location>
</feature>
<feature type="region of interest" description="Disordered" evidence="3">
    <location>
        <begin position="1096"/>
        <end position="1177"/>
    </location>
</feature>
<dbReference type="InterPro" id="IPR004198">
    <property type="entry name" value="Znf_C5HC2"/>
</dbReference>
<feature type="compositionally biased region" description="Basic and acidic residues" evidence="3">
    <location>
        <begin position="2683"/>
        <end position="2694"/>
    </location>
</feature>
<feature type="region of interest" description="Disordered" evidence="3">
    <location>
        <begin position="319"/>
        <end position="1073"/>
    </location>
</feature>
<comment type="subcellular location">
    <subcellularLocation>
        <location evidence="1">Nucleus</location>
    </subcellularLocation>
</comment>
<feature type="compositionally biased region" description="Polar residues" evidence="3">
    <location>
        <begin position="2483"/>
        <end position="2495"/>
    </location>
</feature>
<feature type="compositionally biased region" description="Low complexity" evidence="3">
    <location>
        <begin position="125"/>
        <end position="135"/>
    </location>
</feature>
<evidence type="ECO:0000259" key="4">
    <source>
        <dbReference type="PROSITE" id="PS51011"/>
    </source>
</evidence>
<keyword evidence="8" id="KW-1185">Reference proteome</keyword>
<evidence type="ECO:0000313" key="8">
    <source>
        <dbReference type="Proteomes" id="UP001307889"/>
    </source>
</evidence>
<reference evidence="7 8" key="1">
    <citation type="submission" date="2023-09" db="EMBL/GenBank/DDBJ databases">
        <title>Nesidiocoris tenuis whole genome shotgun sequence.</title>
        <authorList>
            <person name="Shibata T."/>
            <person name="Shimoda M."/>
            <person name="Kobayashi T."/>
            <person name="Uehara T."/>
        </authorList>
    </citation>
    <scope>NUCLEOTIDE SEQUENCE [LARGE SCALE GENOMIC DNA]</scope>
    <source>
        <strain evidence="7 8">Japan</strain>
    </source>
</reference>
<dbReference type="InterPro" id="IPR036431">
    <property type="entry name" value="ARID_dom_sf"/>
</dbReference>
<dbReference type="PANTHER" id="PTHR10694:SF113">
    <property type="entry name" value="PROTEIN JUMONJI"/>
    <property type="match status" value="1"/>
</dbReference>
<dbReference type="PROSITE" id="PS51011">
    <property type="entry name" value="ARID"/>
    <property type="match status" value="1"/>
</dbReference>
<feature type="compositionally biased region" description="Basic residues" evidence="3">
    <location>
        <begin position="681"/>
        <end position="690"/>
    </location>
</feature>
<dbReference type="Proteomes" id="UP001307889">
    <property type="component" value="Chromosome 11"/>
</dbReference>
<feature type="region of interest" description="Disordered" evidence="3">
    <location>
        <begin position="1229"/>
        <end position="1267"/>
    </location>
</feature>
<feature type="compositionally biased region" description="Basic and acidic residues" evidence="3">
    <location>
        <begin position="809"/>
        <end position="827"/>
    </location>
</feature>
<dbReference type="SMART" id="SM00501">
    <property type="entry name" value="BRIGHT"/>
    <property type="match status" value="1"/>
</dbReference>
<dbReference type="CDD" id="cd16870">
    <property type="entry name" value="ARID_JARD2"/>
    <property type="match status" value="1"/>
</dbReference>
<feature type="region of interest" description="Disordered" evidence="3">
    <location>
        <begin position="2346"/>
        <end position="2502"/>
    </location>
</feature>
<feature type="compositionally biased region" description="Low complexity" evidence="3">
    <location>
        <begin position="2461"/>
        <end position="2482"/>
    </location>
</feature>
<evidence type="ECO:0000256" key="1">
    <source>
        <dbReference type="ARBA" id="ARBA00004123"/>
    </source>
</evidence>
<feature type="domain" description="JmjC" evidence="6">
    <location>
        <begin position="2783"/>
        <end position="2948"/>
    </location>
</feature>
<feature type="region of interest" description="Disordered" evidence="3">
    <location>
        <begin position="1"/>
        <end position="81"/>
    </location>
</feature>
<feature type="compositionally biased region" description="Basic and acidic residues" evidence="3">
    <location>
        <begin position="1147"/>
        <end position="1156"/>
    </location>
</feature>
<feature type="compositionally biased region" description="Basic and acidic residues" evidence="3">
    <location>
        <begin position="964"/>
        <end position="979"/>
    </location>
</feature>
<feature type="compositionally biased region" description="Basic residues" evidence="3">
    <location>
        <begin position="1"/>
        <end position="11"/>
    </location>
</feature>
<feature type="domain" description="ARID" evidence="4">
    <location>
        <begin position="2566"/>
        <end position="2658"/>
    </location>
</feature>
<feature type="compositionally biased region" description="Basic and acidic residues" evidence="3">
    <location>
        <begin position="258"/>
        <end position="267"/>
    </location>
</feature>
<feature type="compositionally biased region" description="Polar residues" evidence="3">
    <location>
        <begin position="2262"/>
        <end position="2272"/>
    </location>
</feature>
<feature type="compositionally biased region" description="Basic and acidic residues" evidence="3">
    <location>
        <begin position="632"/>
        <end position="642"/>
    </location>
</feature>
<evidence type="ECO:0000313" key="7">
    <source>
        <dbReference type="EMBL" id="BET00443.1"/>
    </source>
</evidence>
<protein>
    <submittedName>
        <fullName evidence="7">JmjN domain</fullName>
    </submittedName>
</protein>
<evidence type="ECO:0000259" key="5">
    <source>
        <dbReference type="PROSITE" id="PS51183"/>
    </source>
</evidence>
<feature type="compositionally biased region" description="Polar residues" evidence="3">
    <location>
        <begin position="786"/>
        <end position="799"/>
    </location>
</feature>
<dbReference type="PROSITE" id="PS51184">
    <property type="entry name" value="JMJC"/>
    <property type="match status" value="1"/>
</dbReference>
<feature type="region of interest" description="Disordered" evidence="3">
    <location>
        <begin position="1936"/>
        <end position="1960"/>
    </location>
</feature>
<feature type="region of interest" description="Disordered" evidence="3">
    <location>
        <begin position="1379"/>
        <end position="1613"/>
    </location>
</feature>
<feature type="compositionally biased region" description="Polar residues" evidence="3">
    <location>
        <begin position="2154"/>
        <end position="2169"/>
    </location>
</feature>
<feature type="compositionally biased region" description="Polar residues" evidence="3">
    <location>
        <begin position="2279"/>
        <end position="2300"/>
    </location>
</feature>
<dbReference type="SMART" id="SM00545">
    <property type="entry name" value="JmjN"/>
    <property type="match status" value="1"/>
</dbReference>
<feature type="region of interest" description="Disordered" evidence="3">
    <location>
        <begin position="118"/>
        <end position="157"/>
    </location>
</feature>
<proteinExistence type="predicted"/>
<dbReference type="InterPro" id="IPR003347">
    <property type="entry name" value="JmjC_dom"/>
</dbReference>
<feature type="compositionally biased region" description="Basic residues" evidence="3">
    <location>
        <begin position="1422"/>
        <end position="1436"/>
    </location>
</feature>
<dbReference type="PROSITE" id="PS51183">
    <property type="entry name" value="JMJN"/>
    <property type="match status" value="1"/>
</dbReference>
<dbReference type="SUPFAM" id="SSF46774">
    <property type="entry name" value="ARID-like"/>
    <property type="match status" value="1"/>
</dbReference>
<dbReference type="PANTHER" id="PTHR10694">
    <property type="entry name" value="LYSINE-SPECIFIC DEMETHYLASE"/>
    <property type="match status" value="1"/>
</dbReference>
<dbReference type="InterPro" id="IPR001606">
    <property type="entry name" value="ARID_dom"/>
</dbReference>
<name>A0ABN7B9Y0_9HEMI</name>
<feature type="compositionally biased region" description="Low complexity" evidence="3">
    <location>
        <begin position="412"/>
        <end position="427"/>
    </location>
</feature>
<dbReference type="Gene3D" id="2.60.120.650">
    <property type="entry name" value="Cupin"/>
    <property type="match status" value="1"/>
</dbReference>